<dbReference type="Gene3D" id="3.40.395.10">
    <property type="entry name" value="Adenoviral Proteinase, Chain A"/>
    <property type="match status" value="1"/>
</dbReference>
<evidence type="ECO:0000256" key="1">
    <source>
        <dbReference type="ARBA" id="ARBA00005234"/>
    </source>
</evidence>
<evidence type="ECO:0000256" key="3">
    <source>
        <dbReference type="ARBA" id="ARBA00022801"/>
    </source>
</evidence>
<reference evidence="5" key="2">
    <citation type="submission" date="2020-05" db="UniProtKB">
        <authorList>
            <consortium name="EnsemblMetazoa"/>
        </authorList>
    </citation>
    <scope>IDENTIFICATION</scope>
    <source>
        <strain evidence="5">IAEA</strain>
    </source>
</reference>
<keyword evidence="2" id="KW-0645">Protease</keyword>
<dbReference type="AlphaFoldDB" id="A0A1A9ZWA0"/>
<dbReference type="SUPFAM" id="SSF54001">
    <property type="entry name" value="Cysteine proteinases"/>
    <property type="match status" value="1"/>
</dbReference>
<feature type="domain" description="Ubiquitin-like protease family profile" evidence="4">
    <location>
        <begin position="26"/>
        <end position="182"/>
    </location>
</feature>
<keyword evidence="3" id="KW-0378">Hydrolase</keyword>
<protein>
    <recommendedName>
        <fullName evidence="4">Ubiquitin-like protease family profile domain-containing protein</fullName>
    </recommendedName>
</protein>
<proteinExistence type="inferred from homology"/>
<dbReference type="GO" id="GO:0006508">
    <property type="term" value="P:proteolysis"/>
    <property type="evidence" value="ECO:0007669"/>
    <property type="project" value="UniProtKB-KW"/>
</dbReference>
<evidence type="ECO:0000256" key="2">
    <source>
        <dbReference type="ARBA" id="ARBA00022670"/>
    </source>
</evidence>
<dbReference type="VEuPathDB" id="VectorBase:GPAI027046"/>
<dbReference type="EnsemblMetazoa" id="GPAI027046-RA">
    <property type="protein sequence ID" value="GPAI027046-PA"/>
    <property type="gene ID" value="GPAI027046"/>
</dbReference>
<dbReference type="InterPro" id="IPR003653">
    <property type="entry name" value="Peptidase_C48_C"/>
</dbReference>
<comment type="similarity">
    <text evidence="1">Belongs to the peptidase C48 family.</text>
</comment>
<organism evidence="5 6">
    <name type="scientific">Glossina pallidipes</name>
    <name type="common">Tsetse fly</name>
    <dbReference type="NCBI Taxonomy" id="7398"/>
    <lineage>
        <taxon>Eukaryota</taxon>
        <taxon>Metazoa</taxon>
        <taxon>Ecdysozoa</taxon>
        <taxon>Arthropoda</taxon>
        <taxon>Hexapoda</taxon>
        <taxon>Insecta</taxon>
        <taxon>Pterygota</taxon>
        <taxon>Neoptera</taxon>
        <taxon>Endopterygota</taxon>
        <taxon>Diptera</taxon>
        <taxon>Brachycera</taxon>
        <taxon>Muscomorpha</taxon>
        <taxon>Hippoboscoidea</taxon>
        <taxon>Glossinidae</taxon>
        <taxon>Glossina</taxon>
    </lineage>
</organism>
<name>A0A1A9ZWA0_GLOPL</name>
<reference evidence="6" key="1">
    <citation type="submission" date="2014-03" db="EMBL/GenBank/DDBJ databases">
        <authorList>
            <person name="Aksoy S."/>
            <person name="Warren W."/>
            <person name="Wilson R.K."/>
        </authorList>
    </citation>
    <scope>NUCLEOTIDE SEQUENCE [LARGE SCALE GENOMIC DNA]</scope>
    <source>
        <strain evidence="6">IAEA</strain>
    </source>
</reference>
<dbReference type="InterPro" id="IPR038765">
    <property type="entry name" value="Papain-like_cys_pep_sf"/>
</dbReference>
<evidence type="ECO:0000259" key="4">
    <source>
        <dbReference type="PROSITE" id="PS50600"/>
    </source>
</evidence>
<keyword evidence="6" id="KW-1185">Reference proteome</keyword>
<dbReference type="STRING" id="7398.A0A1A9ZWA0"/>
<dbReference type="GO" id="GO:0008234">
    <property type="term" value="F:cysteine-type peptidase activity"/>
    <property type="evidence" value="ECO:0007669"/>
    <property type="project" value="InterPro"/>
</dbReference>
<sequence>MQRQVLCQQQQMRPPTLTYPSGRISVSITKMDYEMLSPGRWLNDNIVEFYGLWLRDRLDKSLRDHVGIWSSFVYAQICQQRWNILHRSARRTDLFNMSALLLHICTRKHCLLAIVRHSGVNQGKSGGIYVVDSKKNVAPGVEIIHSIREFLSRQYQSRFKAELDFSESHLPATVVQTPQRDT</sequence>
<evidence type="ECO:0000313" key="5">
    <source>
        <dbReference type="EnsemblMetazoa" id="GPAI027046-PA"/>
    </source>
</evidence>
<dbReference type="Proteomes" id="UP000092445">
    <property type="component" value="Unassembled WGS sequence"/>
</dbReference>
<evidence type="ECO:0000313" key="6">
    <source>
        <dbReference type="Proteomes" id="UP000092445"/>
    </source>
</evidence>
<dbReference type="PROSITE" id="PS50600">
    <property type="entry name" value="ULP_PROTEASE"/>
    <property type="match status" value="1"/>
</dbReference>
<dbReference type="Pfam" id="PF02902">
    <property type="entry name" value="Peptidase_C48"/>
    <property type="match status" value="1"/>
</dbReference>
<accession>A0A1A9ZWA0</accession>